<name>Q1D2D5_MYXXD</name>
<dbReference type="Proteomes" id="UP000002402">
    <property type="component" value="Chromosome"/>
</dbReference>
<gene>
    <name evidence="1" type="ordered locus">MXAN_5033</name>
</gene>
<dbReference type="HOGENOM" id="CLU_1693592_0_0_7"/>
<sequence>MMVLHMTKLRGFVGAAVLVMLSACGPAEEQLSGDGELSSSSIELSSVIPVPDAEMLQALTSSCQPASEGNCIGAGYLVCTDWSAQYECAPKTACDPLNPICKTRVDGQLVTTGTEYQDRNSYRVCSNSQGGTCTEFRFDRARTCGCGGGYPISET</sequence>
<dbReference type="EnsemblBacteria" id="ABF93083">
    <property type="protein sequence ID" value="ABF93083"/>
    <property type="gene ID" value="MXAN_5033"/>
</dbReference>
<reference evidence="1 2" key="1">
    <citation type="journal article" date="2006" name="Proc. Natl. Acad. Sci. U.S.A.">
        <title>Evolution of sensory complexity recorded in a myxobacterial genome.</title>
        <authorList>
            <person name="Goldman B.S."/>
            <person name="Nierman W.C."/>
            <person name="Kaiser D."/>
            <person name="Slater S.C."/>
            <person name="Durkin A.S."/>
            <person name="Eisen J.A."/>
            <person name="Ronning C.M."/>
            <person name="Barbazuk W.B."/>
            <person name="Blanchard M."/>
            <person name="Field C."/>
            <person name="Halling C."/>
            <person name="Hinkle G."/>
            <person name="Iartchuk O."/>
            <person name="Kim H.S."/>
            <person name="Mackenzie C."/>
            <person name="Madupu R."/>
            <person name="Miller N."/>
            <person name="Shvartsbeyn A."/>
            <person name="Sullivan S.A."/>
            <person name="Vaudin M."/>
            <person name="Wiegand R."/>
            <person name="Kaplan H.B."/>
        </authorList>
    </citation>
    <scope>NUCLEOTIDE SEQUENCE [LARGE SCALE GENOMIC DNA]</scope>
    <source>
        <strain evidence="2">DK1622</strain>
    </source>
</reference>
<accession>Q1D2D5</accession>
<proteinExistence type="predicted"/>
<dbReference type="KEGG" id="mxa:MXAN_5033"/>
<evidence type="ECO:0000313" key="2">
    <source>
        <dbReference type="Proteomes" id="UP000002402"/>
    </source>
</evidence>
<organism evidence="1 2">
    <name type="scientific">Myxococcus xanthus (strain DK1622)</name>
    <dbReference type="NCBI Taxonomy" id="246197"/>
    <lineage>
        <taxon>Bacteria</taxon>
        <taxon>Pseudomonadati</taxon>
        <taxon>Myxococcota</taxon>
        <taxon>Myxococcia</taxon>
        <taxon>Myxococcales</taxon>
        <taxon>Cystobacterineae</taxon>
        <taxon>Myxococcaceae</taxon>
        <taxon>Myxococcus</taxon>
    </lineage>
</organism>
<keyword evidence="2" id="KW-1185">Reference proteome</keyword>
<evidence type="ECO:0000313" key="1">
    <source>
        <dbReference type="EMBL" id="ABF93083.1"/>
    </source>
</evidence>
<protein>
    <submittedName>
        <fullName evidence="1">Uncharacterized protein</fullName>
    </submittedName>
</protein>
<dbReference type="AlphaFoldDB" id="Q1D2D5"/>
<dbReference type="EMBL" id="CP000113">
    <property type="protein sequence ID" value="ABF93083.1"/>
    <property type="molecule type" value="Genomic_DNA"/>
</dbReference>